<dbReference type="OrthoDB" id="242392at2759"/>
<dbReference type="AlphaFoldDB" id="A0A3R7NW97"/>
<evidence type="ECO:0000313" key="1">
    <source>
        <dbReference type="EMBL" id="RNF08704.1"/>
    </source>
</evidence>
<dbReference type="EMBL" id="MKGL01000061">
    <property type="protein sequence ID" value="RNF08704.1"/>
    <property type="molecule type" value="Genomic_DNA"/>
</dbReference>
<proteinExistence type="predicted"/>
<reference evidence="1 2" key="1">
    <citation type="journal article" date="2018" name="BMC Genomics">
        <title>Genomic comparison of Trypanosoma conorhini and Trypanosoma rangeli to Trypanosoma cruzi strains of high and low virulence.</title>
        <authorList>
            <person name="Bradwell K.R."/>
            <person name="Koparde V.N."/>
            <person name="Matveyev A.V."/>
            <person name="Serrano M.G."/>
            <person name="Alves J.M."/>
            <person name="Parikh H."/>
            <person name="Huang B."/>
            <person name="Lee V."/>
            <person name="Espinosa-Alvarez O."/>
            <person name="Ortiz P.A."/>
            <person name="Costa-Martins A.G."/>
            <person name="Teixeira M.M."/>
            <person name="Buck G.A."/>
        </authorList>
    </citation>
    <scope>NUCLEOTIDE SEQUENCE [LARGE SCALE GENOMIC DNA]</scope>
    <source>
        <strain evidence="1 2">AM80</strain>
    </source>
</reference>
<sequence length="116" mass="13495">MALCCSSVDVYGVLVVALILGDGTNALFLPNVHPRFLFFFWRDEIVTIQVNVLTSVRAYPNYDYYNVLPCAVPVYLWKGRWVALVECLWEIVYNLLRTKIVVYLMMLRVKKSVKEK</sequence>
<dbReference type="Proteomes" id="UP000283634">
    <property type="component" value="Unassembled WGS sequence"/>
</dbReference>
<comment type="caution">
    <text evidence="1">The sequence shown here is derived from an EMBL/GenBank/DDBJ whole genome shotgun (WGS) entry which is preliminary data.</text>
</comment>
<organism evidence="1 2">
    <name type="scientific">Trypanosoma rangeli</name>
    <dbReference type="NCBI Taxonomy" id="5698"/>
    <lineage>
        <taxon>Eukaryota</taxon>
        <taxon>Discoba</taxon>
        <taxon>Euglenozoa</taxon>
        <taxon>Kinetoplastea</taxon>
        <taxon>Metakinetoplastina</taxon>
        <taxon>Trypanosomatida</taxon>
        <taxon>Trypanosomatidae</taxon>
        <taxon>Trypanosoma</taxon>
        <taxon>Herpetosoma</taxon>
    </lineage>
</organism>
<gene>
    <name evidence="1" type="ORF">TraAM80_02637</name>
</gene>
<dbReference type="RefSeq" id="XP_029240558.1">
    <property type="nucleotide sequence ID" value="XM_029379636.1"/>
</dbReference>
<protein>
    <submittedName>
        <fullName evidence="1">Putative endosomal integral membrane protein</fullName>
    </submittedName>
</protein>
<keyword evidence="2" id="KW-1185">Reference proteome</keyword>
<name>A0A3R7NW97_TRYRA</name>
<accession>A0A3R7NW97</accession>
<dbReference type="OMA" id="VECLWEI"/>
<dbReference type="GeneID" id="40326570"/>
<evidence type="ECO:0000313" key="2">
    <source>
        <dbReference type="Proteomes" id="UP000283634"/>
    </source>
</evidence>